<feature type="domain" description="Glycoside hydrolase family 42 N-terminal" evidence="4">
    <location>
        <begin position="299"/>
        <end position="448"/>
    </location>
</feature>
<dbReference type="STRING" id="869213.GCA_000517085_00810"/>
<organism evidence="5 6">
    <name type="scientific">Saccharicrinis fermentans DSM 9555 = JCM 21142</name>
    <dbReference type="NCBI Taxonomy" id="869213"/>
    <lineage>
        <taxon>Bacteria</taxon>
        <taxon>Pseudomonadati</taxon>
        <taxon>Bacteroidota</taxon>
        <taxon>Bacteroidia</taxon>
        <taxon>Marinilabiliales</taxon>
        <taxon>Marinilabiliaceae</taxon>
        <taxon>Saccharicrinis</taxon>
    </lineage>
</organism>
<evidence type="ECO:0000313" key="5">
    <source>
        <dbReference type="EMBL" id="GAF02157.1"/>
    </source>
</evidence>
<dbReference type="InterPro" id="IPR013529">
    <property type="entry name" value="Glyco_hydro_42_N"/>
</dbReference>
<dbReference type="Pfam" id="PF02449">
    <property type="entry name" value="Glyco_hydro_42"/>
    <property type="match status" value="1"/>
</dbReference>
<keyword evidence="2" id="KW-0326">Glycosidase</keyword>
<dbReference type="AlphaFoldDB" id="W7Y2I1"/>
<dbReference type="OrthoDB" id="9800974at2"/>
<proteinExistence type="predicted"/>
<name>W7Y2I1_9BACT</name>
<protein>
    <submittedName>
        <fullName evidence="5">Beta-galactosidase</fullName>
    </submittedName>
</protein>
<dbReference type="eggNOG" id="COG1874">
    <property type="taxonomic scope" value="Bacteria"/>
</dbReference>
<dbReference type="Gene3D" id="3.20.20.80">
    <property type="entry name" value="Glycosidases"/>
    <property type="match status" value="1"/>
</dbReference>
<dbReference type="InterPro" id="IPR029062">
    <property type="entry name" value="Class_I_gatase-like"/>
</dbReference>
<feature type="signal peptide" evidence="3">
    <location>
        <begin position="1"/>
        <end position="22"/>
    </location>
</feature>
<accession>W7Y2I1</accession>
<dbReference type="Gene3D" id="3.40.50.880">
    <property type="match status" value="1"/>
</dbReference>
<keyword evidence="6" id="KW-1185">Reference proteome</keyword>
<evidence type="ECO:0000256" key="1">
    <source>
        <dbReference type="ARBA" id="ARBA00022801"/>
    </source>
</evidence>
<dbReference type="CDD" id="cd03143">
    <property type="entry name" value="A4_beta-galactosidase_middle_domain"/>
    <property type="match status" value="1"/>
</dbReference>
<gene>
    <name evidence="5" type="ORF">JCM21142_3784</name>
</gene>
<dbReference type="GO" id="GO:0009341">
    <property type="term" value="C:beta-galactosidase complex"/>
    <property type="evidence" value="ECO:0007669"/>
    <property type="project" value="InterPro"/>
</dbReference>
<evidence type="ECO:0000256" key="3">
    <source>
        <dbReference type="SAM" id="SignalP"/>
    </source>
</evidence>
<dbReference type="GO" id="GO:0004565">
    <property type="term" value="F:beta-galactosidase activity"/>
    <property type="evidence" value="ECO:0007669"/>
    <property type="project" value="InterPro"/>
</dbReference>
<dbReference type="InterPro" id="IPR017853">
    <property type="entry name" value="GH"/>
</dbReference>
<dbReference type="SUPFAM" id="SSF51445">
    <property type="entry name" value="(Trans)glycosidases"/>
    <property type="match status" value="1"/>
</dbReference>
<sequence length="761" mass="87483">MKVYRLLLSTAMVFCFSLSVFSQSLNSQAEQKIKLLKEQVAKAEKKGLPVEREKMTLCTAQTYLTFADWDEENVVANTKYFKLVSIYKDQAEEMAQKLADWERNDVIKMLDSSIITVQKVLRGEIVRKETPKIDWARVKHEGDLLTFNGRPVFVADYTWKQEDSNWMEYYGAQDGFFLTPSYVINKKGDINPAKLTELRNKPDGRLGFIFINNKNVPDWAEKAYGPGFKMREDTYTNYDIDNPGARKMMGALIKGTVPYMAGKKYSELGYMLCNEPHFYTTTNGDKLDWASGPVSEFTIAKFKKWLKKKHQTIAVLNSLWKTDFASFDELKISIPIDIRLQGTAQWYDWILFNNDRVTQWYSWLKSEILRYDPSAKVHLKIMPNLWSDNKRGHGIDLEALTNMSQIIGNDAGAAYNKMWGPTQDWEHDYSFDWREMCMSYDFLKSVSPDKIIFNSEAHYLSTGRSRDLYMNPQYARATFWQAHVQGLSASQIWYWPRKTDGSLNRNPGKGYGGSNNQQPRVLNEVTSTLMDLNSFSEEIVLMQRQRKPIRIFYSETSAINKSDYMDGLFALYEHVFFEGVPIGFATENIINKQNHNDWDMILVRNTEFVTQTELDALQAYADQGGTVIVDDESLKKNEYGIAMPGLIGKHVQKASSIDEYKNKAFALLDDNGGLPEIEVKELKESSKKVCAWKCVKDKDGKLFLSVVNLGKDQTKIHVSYRKDGSDVTGTDLFTGRKVMSEISLEKYGVAFIQIESQLMPR</sequence>
<keyword evidence="1" id="KW-0378">Hydrolase</keyword>
<dbReference type="EMBL" id="BAMD01000006">
    <property type="protein sequence ID" value="GAF02157.1"/>
    <property type="molecule type" value="Genomic_DNA"/>
</dbReference>
<dbReference type="Proteomes" id="UP000019402">
    <property type="component" value="Unassembled WGS sequence"/>
</dbReference>
<keyword evidence="3" id="KW-0732">Signal</keyword>
<reference evidence="5 6" key="1">
    <citation type="journal article" date="2014" name="Genome Announc.">
        <title>Draft Genome Sequence of Cytophaga fermentans JCM 21142T, a Facultative Anaerobe Isolated from Marine Mud.</title>
        <authorList>
            <person name="Starns D."/>
            <person name="Oshima K."/>
            <person name="Suda W."/>
            <person name="Iino T."/>
            <person name="Yuki M."/>
            <person name="Inoue J."/>
            <person name="Kitamura K."/>
            <person name="Iida T."/>
            <person name="Darby A."/>
            <person name="Hattori M."/>
            <person name="Ohkuma M."/>
        </authorList>
    </citation>
    <scope>NUCLEOTIDE SEQUENCE [LARGE SCALE GENOMIC DNA]</scope>
    <source>
        <strain evidence="5 6">JCM 21142</strain>
    </source>
</reference>
<evidence type="ECO:0000313" key="6">
    <source>
        <dbReference type="Proteomes" id="UP000019402"/>
    </source>
</evidence>
<dbReference type="GO" id="GO:0005975">
    <property type="term" value="P:carbohydrate metabolic process"/>
    <property type="evidence" value="ECO:0007669"/>
    <property type="project" value="InterPro"/>
</dbReference>
<dbReference type="RefSeq" id="WP_027470776.1">
    <property type="nucleotide sequence ID" value="NZ_BAMD01000006.1"/>
</dbReference>
<comment type="caution">
    <text evidence="5">The sequence shown here is derived from an EMBL/GenBank/DDBJ whole genome shotgun (WGS) entry which is preliminary data.</text>
</comment>
<evidence type="ECO:0000256" key="2">
    <source>
        <dbReference type="ARBA" id="ARBA00023295"/>
    </source>
</evidence>
<feature type="chain" id="PRO_5004903923" evidence="3">
    <location>
        <begin position="23"/>
        <end position="761"/>
    </location>
</feature>
<evidence type="ECO:0000259" key="4">
    <source>
        <dbReference type="Pfam" id="PF02449"/>
    </source>
</evidence>